<evidence type="ECO:0000313" key="2">
    <source>
        <dbReference type="Proteomes" id="UP001213309"/>
    </source>
</evidence>
<comment type="caution">
    <text evidence="1">The sequence shown here is derived from an EMBL/GenBank/DDBJ whole genome shotgun (WGS) entry which is preliminary data.</text>
</comment>
<name>A0AAW6GU14_BACUN</name>
<accession>A0AAW6GU14</accession>
<sequence length="200" mass="23390">MKLSEYFKTLNKNDIIDHCIVQTIMNAPFTLEQSIPYVCHSSVGNNNYMFTYVRWVKEHLCLGEIINYTELLSTRFSGCYLALFEDSGIQYGCHIHRTTGDISDQKEHWNNYVRYLPKQNVIIFQPNIGWCIENPHYNATNDLGYMYDIWGIINANKKCYSILVRSTSEFIASLYDSQYRADVKFIELKECWAMNSSVIP</sequence>
<gene>
    <name evidence="1" type="ORF">POZ24_18975</name>
</gene>
<protein>
    <submittedName>
        <fullName evidence="1">Uncharacterized protein</fullName>
    </submittedName>
</protein>
<organism evidence="1 2">
    <name type="scientific">Bacteroides uniformis</name>
    <dbReference type="NCBI Taxonomy" id="820"/>
    <lineage>
        <taxon>Bacteria</taxon>
        <taxon>Pseudomonadati</taxon>
        <taxon>Bacteroidota</taxon>
        <taxon>Bacteroidia</taxon>
        <taxon>Bacteroidales</taxon>
        <taxon>Bacteroidaceae</taxon>
        <taxon>Bacteroides</taxon>
    </lineage>
</organism>
<dbReference type="EMBL" id="JAQNSG010000024">
    <property type="protein sequence ID" value="MDC1882074.1"/>
    <property type="molecule type" value="Genomic_DNA"/>
</dbReference>
<dbReference type="Proteomes" id="UP001213309">
    <property type="component" value="Unassembled WGS sequence"/>
</dbReference>
<evidence type="ECO:0000313" key="1">
    <source>
        <dbReference type="EMBL" id="MDC1882074.1"/>
    </source>
</evidence>
<dbReference type="AlphaFoldDB" id="A0AAW6GU14"/>
<dbReference type="RefSeq" id="WP_196072258.1">
    <property type="nucleotide sequence ID" value="NZ_JADPCT010000080.1"/>
</dbReference>
<reference evidence="1" key="1">
    <citation type="submission" date="2022-10" db="EMBL/GenBank/DDBJ databases">
        <title>Human gut microbiome strain richness.</title>
        <authorList>
            <person name="Chen-Liaw A."/>
        </authorList>
    </citation>
    <scope>NUCLEOTIDE SEQUENCE</scope>
    <source>
        <strain evidence="1">1001713st2_A4_1001713B170214_170313</strain>
    </source>
</reference>
<proteinExistence type="predicted"/>